<organism evidence="1 2">
    <name type="scientific">Weissella jogaejeotgali</name>
    <dbReference type="NCBI Taxonomy" id="1631871"/>
    <lineage>
        <taxon>Bacteria</taxon>
        <taxon>Bacillati</taxon>
        <taxon>Bacillota</taxon>
        <taxon>Bacilli</taxon>
        <taxon>Lactobacillales</taxon>
        <taxon>Lactobacillaceae</taxon>
        <taxon>Weissella</taxon>
    </lineage>
</organism>
<evidence type="ECO:0000313" key="1">
    <source>
        <dbReference type="EMBL" id="APS40884.1"/>
    </source>
</evidence>
<accession>A0A1L6R8L6</accession>
<sequence length="96" mass="11039">MNTAMTDYVQHLPKEADNPRQMIALRNAYAQQQAMLQNQKSNSVEQQRVLLDAFQAELKYIQEQRSTGKNNQNLLKTLYDEVVNAEAITLANNIEE</sequence>
<protein>
    <submittedName>
        <fullName evidence="1">Uncharacterized protein</fullName>
    </submittedName>
</protein>
<proteinExistence type="predicted"/>
<dbReference type="AlphaFoldDB" id="A0A1L6R8L6"/>
<reference evidence="1 2" key="1">
    <citation type="submission" date="2016-02" db="EMBL/GenBank/DDBJ databases">
        <title>Complete Genome Sequence of Weissella jogaejeotgali FOL01.</title>
        <authorList>
            <person name="Lee J.-H."/>
            <person name="Ku H.-J."/>
        </authorList>
    </citation>
    <scope>NUCLEOTIDE SEQUENCE [LARGE SCALE GENOMIC DNA]</scope>
    <source>
        <strain evidence="1 2">FOL01</strain>
    </source>
</reference>
<dbReference type="STRING" id="1631871.FOL01_0025"/>
<name>A0A1L6R8L6_9LACO</name>
<gene>
    <name evidence="1" type="ORF">FOL01_0025</name>
</gene>
<keyword evidence="2" id="KW-1185">Reference proteome</keyword>
<evidence type="ECO:0000313" key="2">
    <source>
        <dbReference type="Proteomes" id="UP000185473"/>
    </source>
</evidence>
<dbReference type="Proteomes" id="UP000185473">
    <property type="component" value="Chromosome"/>
</dbReference>
<dbReference type="KEGG" id="wjo:FOL01_0025"/>
<dbReference type="EMBL" id="CP014332">
    <property type="protein sequence ID" value="APS40884.1"/>
    <property type="molecule type" value="Genomic_DNA"/>
</dbReference>